<dbReference type="EMBL" id="LT607413">
    <property type="protein sequence ID" value="SCF02829.1"/>
    <property type="molecule type" value="Genomic_DNA"/>
</dbReference>
<accession>A0A1C4X306</accession>
<keyword evidence="7" id="KW-0067">ATP-binding</keyword>
<dbReference type="OrthoDB" id="4198152at2"/>
<dbReference type="Pfam" id="PF07730">
    <property type="entry name" value="HisKA_3"/>
    <property type="match status" value="1"/>
</dbReference>
<proteinExistence type="predicted"/>
<dbReference type="GO" id="GO:0005524">
    <property type="term" value="F:ATP binding"/>
    <property type="evidence" value="ECO:0007669"/>
    <property type="project" value="UniProtKB-KW"/>
</dbReference>
<evidence type="ECO:0000256" key="1">
    <source>
        <dbReference type="ARBA" id="ARBA00000085"/>
    </source>
</evidence>
<evidence type="ECO:0000259" key="11">
    <source>
        <dbReference type="Pfam" id="PF07730"/>
    </source>
</evidence>
<evidence type="ECO:0000256" key="4">
    <source>
        <dbReference type="ARBA" id="ARBA00022679"/>
    </source>
</evidence>
<gene>
    <name evidence="13" type="ORF">GA0070618_2709</name>
</gene>
<evidence type="ECO:0000313" key="13">
    <source>
        <dbReference type="EMBL" id="SCF02829.1"/>
    </source>
</evidence>
<dbReference type="Gene3D" id="1.20.5.1930">
    <property type="match status" value="1"/>
</dbReference>
<dbReference type="FunCoup" id="A0A1C4X306">
    <property type="interactions" value="1"/>
</dbReference>
<evidence type="ECO:0000256" key="9">
    <source>
        <dbReference type="SAM" id="Phobius"/>
    </source>
</evidence>
<feature type="transmembrane region" description="Helical" evidence="9">
    <location>
        <begin position="123"/>
        <end position="142"/>
    </location>
</feature>
<keyword evidence="8" id="KW-0902">Two-component regulatory system</keyword>
<dbReference type="AlphaFoldDB" id="A0A1C4X306"/>
<keyword evidence="14" id="KW-1185">Reference proteome</keyword>
<evidence type="ECO:0000256" key="3">
    <source>
        <dbReference type="ARBA" id="ARBA00022553"/>
    </source>
</evidence>
<dbReference type="RefSeq" id="WP_088981944.1">
    <property type="nucleotide sequence ID" value="NZ_LT607413.1"/>
</dbReference>
<keyword evidence="4" id="KW-0808">Transferase</keyword>
<dbReference type="Proteomes" id="UP000198253">
    <property type="component" value="Chromosome I"/>
</dbReference>
<keyword evidence="9" id="KW-1133">Transmembrane helix</keyword>
<feature type="transmembrane region" description="Helical" evidence="9">
    <location>
        <begin position="179"/>
        <end position="201"/>
    </location>
</feature>
<sequence>MTSANPASPVAARAPGLPRRLLTDSGYVLLGLPLALASLVVLLVGLALGLGLVVLVVGLPILTGTLYAARGLADIERLRLAAVRRQPRIRPRYRLPEPGATAWRRIFLPMRDIQSWLDLAHGIFRLPVAIVTFVVTITWWAVALTGTLYATYDWAIPHPPENVELNELLGLGDTTRARVGLHTAIGLFFLLTLPIVVRGCALVQAGFGRAMLTGVAEMRDRITVLEEQKRAAVSAEATALRRLERDIHDGPQQRLVRLAMDLGRARQQLANDPEAAGRTLDEALDQTRETLAELRGLSRGIAPPILVDRGLPGALAALAGRGLIPIELRVDPDLGTPDGRPEAAVEHAAYFVVAEALTNVAKHARASECRVTVGRRDGHLEISVVDDGQGGAHLAKGHGLAGIADRVRAGGGVLEVTSPTGGPTEIRALLPG</sequence>
<reference evidence="14" key="1">
    <citation type="submission" date="2016-06" db="EMBL/GenBank/DDBJ databases">
        <authorList>
            <person name="Varghese N."/>
            <person name="Submissions Spin"/>
        </authorList>
    </citation>
    <scope>NUCLEOTIDE SEQUENCE [LARGE SCALE GENOMIC DNA]</scope>
    <source>
        <strain evidence="14">DSM 43816</strain>
    </source>
</reference>
<keyword evidence="9" id="KW-0812">Transmembrane</keyword>
<keyword evidence="6 13" id="KW-0418">Kinase</keyword>
<protein>
    <recommendedName>
        <fullName evidence="2">histidine kinase</fullName>
        <ecNumber evidence="2">2.7.13.3</ecNumber>
    </recommendedName>
</protein>
<comment type="catalytic activity">
    <reaction evidence="1">
        <text>ATP + protein L-histidine = ADP + protein N-phospho-L-histidine.</text>
        <dbReference type="EC" id="2.7.13.3"/>
    </reaction>
</comment>
<dbReference type="Pfam" id="PF13796">
    <property type="entry name" value="Sensor"/>
    <property type="match status" value="1"/>
</dbReference>
<evidence type="ECO:0000256" key="5">
    <source>
        <dbReference type="ARBA" id="ARBA00022741"/>
    </source>
</evidence>
<keyword evidence="3" id="KW-0597">Phosphoprotein</keyword>
<dbReference type="PANTHER" id="PTHR24421">
    <property type="entry name" value="NITRATE/NITRITE SENSOR PROTEIN NARX-RELATED"/>
    <property type="match status" value="1"/>
</dbReference>
<evidence type="ECO:0000256" key="2">
    <source>
        <dbReference type="ARBA" id="ARBA00012438"/>
    </source>
</evidence>
<keyword evidence="5" id="KW-0547">Nucleotide-binding</keyword>
<dbReference type="InterPro" id="IPR050482">
    <property type="entry name" value="Sensor_HK_TwoCompSys"/>
</dbReference>
<feature type="domain" description="Histidine kinase/HSP90-like ATPase" evidence="10">
    <location>
        <begin position="347"/>
        <end position="431"/>
    </location>
</feature>
<feature type="domain" description="Putative sensor" evidence="12">
    <location>
        <begin position="27"/>
        <end position="212"/>
    </location>
</feature>
<dbReference type="GO" id="GO:0046983">
    <property type="term" value="F:protein dimerization activity"/>
    <property type="evidence" value="ECO:0007669"/>
    <property type="project" value="InterPro"/>
</dbReference>
<dbReference type="GO" id="GO:0000155">
    <property type="term" value="F:phosphorelay sensor kinase activity"/>
    <property type="evidence" value="ECO:0007669"/>
    <property type="project" value="InterPro"/>
</dbReference>
<dbReference type="InParanoid" id="A0A1C4X306"/>
<feature type="domain" description="Signal transduction histidine kinase subgroup 3 dimerisation and phosphoacceptor" evidence="11">
    <location>
        <begin position="241"/>
        <end position="304"/>
    </location>
</feature>
<dbReference type="Pfam" id="PF02518">
    <property type="entry name" value="HATPase_c"/>
    <property type="match status" value="1"/>
</dbReference>
<feature type="transmembrane region" description="Helical" evidence="9">
    <location>
        <begin position="27"/>
        <end position="46"/>
    </location>
</feature>
<dbReference type="InterPro" id="IPR011712">
    <property type="entry name" value="Sig_transdc_His_kin_sub3_dim/P"/>
</dbReference>
<dbReference type="InterPro" id="IPR025828">
    <property type="entry name" value="Put_sensor_dom"/>
</dbReference>
<dbReference type="GO" id="GO:0016020">
    <property type="term" value="C:membrane"/>
    <property type="evidence" value="ECO:0007669"/>
    <property type="project" value="InterPro"/>
</dbReference>
<dbReference type="SUPFAM" id="SSF55874">
    <property type="entry name" value="ATPase domain of HSP90 chaperone/DNA topoisomerase II/histidine kinase"/>
    <property type="match status" value="1"/>
</dbReference>
<keyword evidence="9" id="KW-0472">Membrane</keyword>
<name>A0A1C4X306_MICEC</name>
<evidence type="ECO:0000256" key="7">
    <source>
        <dbReference type="ARBA" id="ARBA00022840"/>
    </source>
</evidence>
<dbReference type="EC" id="2.7.13.3" evidence="2"/>
<organism evidence="13 14">
    <name type="scientific">Micromonospora echinospora</name>
    <name type="common">Micromonospora purpurea</name>
    <dbReference type="NCBI Taxonomy" id="1877"/>
    <lineage>
        <taxon>Bacteria</taxon>
        <taxon>Bacillati</taxon>
        <taxon>Actinomycetota</taxon>
        <taxon>Actinomycetes</taxon>
        <taxon>Micromonosporales</taxon>
        <taxon>Micromonosporaceae</taxon>
        <taxon>Micromonospora</taxon>
    </lineage>
</organism>
<evidence type="ECO:0000256" key="6">
    <source>
        <dbReference type="ARBA" id="ARBA00022777"/>
    </source>
</evidence>
<evidence type="ECO:0000313" key="14">
    <source>
        <dbReference type="Proteomes" id="UP000198253"/>
    </source>
</evidence>
<dbReference type="InterPro" id="IPR003594">
    <property type="entry name" value="HATPase_dom"/>
</dbReference>
<evidence type="ECO:0000259" key="12">
    <source>
        <dbReference type="Pfam" id="PF13796"/>
    </source>
</evidence>
<feature type="transmembrane region" description="Helical" evidence="9">
    <location>
        <begin position="52"/>
        <end position="69"/>
    </location>
</feature>
<evidence type="ECO:0000256" key="8">
    <source>
        <dbReference type="ARBA" id="ARBA00023012"/>
    </source>
</evidence>
<dbReference type="PANTHER" id="PTHR24421:SF10">
    <property type="entry name" value="NITRATE_NITRITE SENSOR PROTEIN NARQ"/>
    <property type="match status" value="1"/>
</dbReference>
<dbReference type="Gene3D" id="3.30.565.10">
    <property type="entry name" value="Histidine kinase-like ATPase, C-terminal domain"/>
    <property type="match status" value="1"/>
</dbReference>
<dbReference type="CDD" id="cd16917">
    <property type="entry name" value="HATPase_UhpB-NarQ-NarX-like"/>
    <property type="match status" value="1"/>
</dbReference>
<evidence type="ECO:0000259" key="10">
    <source>
        <dbReference type="Pfam" id="PF02518"/>
    </source>
</evidence>
<dbReference type="InterPro" id="IPR036890">
    <property type="entry name" value="HATPase_C_sf"/>
</dbReference>